<dbReference type="Proteomes" id="UP000247498">
    <property type="component" value="Unassembled WGS sequence"/>
</dbReference>
<gene>
    <name evidence="2" type="ORF">Rsub_09053</name>
</gene>
<keyword evidence="1" id="KW-0732">Signal</keyword>
<dbReference type="EMBL" id="BDRX01000077">
    <property type="protein sequence ID" value="GBF96258.1"/>
    <property type="molecule type" value="Genomic_DNA"/>
</dbReference>
<evidence type="ECO:0000313" key="2">
    <source>
        <dbReference type="EMBL" id="GBF96258.1"/>
    </source>
</evidence>
<feature type="signal peptide" evidence="1">
    <location>
        <begin position="1"/>
        <end position="17"/>
    </location>
</feature>
<sequence length="1399" mass="141439">MALLGLLLALGPGPAASQFTVAYQNLQPAGTFDYEWALVKTANAAPEGTTPTVRIQKGVQDEVAYHVEATRTPNTATIKATLSGEVVITPAADVVIASAFLSVGSAAGGAVPTKVDVTACAKGALKAGASRSCPWKDAAYNGKTDPGFVEATISYDTDPPTAPKPADFVSQQEPFTPDLSAMTARYATALLTDKADLKPFTDLYSGFTGFAATSIWRETDPATAIPDAGVTVEGDKTFDYKVRVGTFVVCTSQDGVTVTNTATLTPQQSGESGTSKILKTANVIVQVWGCDKPPDVNFQDLQSWGATTFTWALEHRAKFNPPAASIDAGSVAVEYTLQATATPGASSYYLSGAVFLNNVQPGILNVARLIVQLSSGQQAYPTCALTSPYTASDGVVWGGVNEGGSITTMPLAGSGVVGAGVFGGVGTVLGSWNQFILPEFSSATCNFNISLGSQNPGSVVTVTPMLNWGFGGMYMLNQPPQMQVSFKPMDHFFPVTQCVSVTTQPTSTLPLANNGPNRQPFCVEGNTEPFTQPAAVDYSIVATVNPQTVPDCAPNGQKTFTIANAATASPVGGPGSPINAAADPPATITVLCPAAELVAASMQSQDESGAVSLGPVPDLSVSVGGFSTFIASRHAWSVQKSVSNATLAMAVGELPRVITYTVHVEKQPVSDYKFFVGGVITITNPGPVAAQITGAAVTASGAAVAANCGGGAAAGGRGGGLPASLEVGGAISCAFNVSWNRGPAAGELGARVDTPQKSFFAPPAAFDFTAASRAAAAGERALVFDDFEPAPPDAAGAPAQWYATDGGVPPAHADRINLTASESRDYEYAVRLGPFTDSRACGTYRLGNVATVEPEGAQPEAARADVALSVTGCGEVAWMEADSGVGASIEGLKAAEVSGFAWAVEAAADPPELSLAIGATGEAKFAAKFTKTATLAWRLSGTVRLANPGAQAAAVARVTVTAVQIGGGGAGGGAPQTFDVDCGQQGAVTVPAGGSLDCNFTVTLASGDPGELVATVTDPAGHQSESTAAPFGWEGAEARAEADAADCAEAFTGMVAGLPLWQGGSRAARPQTKATLCETATLPFSLALGPFGPDDCGEFDLLAPASAAPLGAGAPAGAAARLRLSITGCPPPRAADAAPPAVLAGAPAATVVERMDWGLGLKHNATDPLKIRAGEPVKVSFVAKAERAQSGHRTVEVSGRVTLEAHDDAGAELASATVAFYDGRDTFTTVPLECGAAGPPGGPIALPPKGQSVECAYSAAGLAPSDGVAQPLLVALGAARPAAAAPLAYSLASAPRRTVGDCADLGSSFALLASDGARARWQPAFAGAPLGGGPICAGGEAARFALWFGGDGEGRPSEAACGDYKFEGQVTLVPRGDGEPSDAEAAVAEARFGVKVEGC</sequence>
<organism evidence="2 3">
    <name type="scientific">Raphidocelis subcapitata</name>
    <dbReference type="NCBI Taxonomy" id="307507"/>
    <lineage>
        <taxon>Eukaryota</taxon>
        <taxon>Viridiplantae</taxon>
        <taxon>Chlorophyta</taxon>
        <taxon>core chlorophytes</taxon>
        <taxon>Chlorophyceae</taxon>
        <taxon>CS clade</taxon>
        <taxon>Sphaeropleales</taxon>
        <taxon>Selenastraceae</taxon>
        <taxon>Raphidocelis</taxon>
    </lineage>
</organism>
<name>A0A2V0P8S0_9CHLO</name>
<reference evidence="2 3" key="1">
    <citation type="journal article" date="2018" name="Sci. Rep.">
        <title>Raphidocelis subcapitata (=Pseudokirchneriella subcapitata) provides an insight into genome evolution and environmental adaptations in the Sphaeropleales.</title>
        <authorList>
            <person name="Suzuki S."/>
            <person name="Yamaguchi H."/>
            <person name="Nakajima N."/>
            <person name="Kawachi M."/>
        </authorList>
    </citation>
    <scope>NUCLEOTIDE SEQUENCE [LARGE SCALE GENOMIC DNA]</scope>
    <source>
        <strain evidence="2 3">NIES-35</strain>
    </source>
</reference>
<evidence type="ECO:0000313" key="3">
    <source>
        <dbReference type="Proteomes" id="UP000247498"/>
    </source>
</evidence>
<proteinExistence type="predicted"/>
<dbReference type="InParanoid" id="A0A2V0P8S0"/>
<protein>
    <submittedName>
        <fullName evidence="2">Uncharacterized protein</fullName>
    </submittedName>
</protein>
<feature type="chain" id="PRO_5015949960" evidence="1">
    <location>
        <begin position="18"/>
        <end position="1399"/>
    </location>
</feature>
<comment type="caution">
    <text evidence="2">The sequence shown here is derived from an EMBL/GenBank/DDBJ whole genome shotgun (WGS) entry which is preliminary data.</text>
</comment>
<keyword evidence="3" id="KW-1185">Reference proteome</keyword>
<accession>A0A2V0P8S0</accession>
<evidence type="ECO:0000256" key="1">
    <source>
        <dbReference type="SAM" id="SignalP"/>
    </source>
</evidence>